<dbReference type="EMBL" id="CP000155">
    <property type="protein sequence ID" value="ABC31965.1"/>
    <property type="molecule type" value="Genomic_DNA"/>
</dbReference>
<name>Q2SBK9_HAHCH</name>
<evidence type="ECO:0000313" key="3">
    <source>
        <dbReference type="Proteomes" id="UP000000238"/>
    </source>
</evidence>
<dbReference type="Proteomes" id="UP000000238">
    <property type="component" value="Chromosome"/>
</dbReference>
<evidence type="ECO:0000256" key="1">
    <source>
        <dbReference type="SAM" id="MobiDB-lite"/>
    </source>
</evidence>
<dbReference type="OrthoDB" id="6178054at2"/>
<dbReference type="KEGG" id="hch:HCH_05291"/>
<sequence length="778" mass="82495">MELPMSLRELKKISGLLLLASVLSACGGGDESLDGAGGYTPPKNDNKVDPPAGDASGETPPDPIDARQVNVAVLATPGMQEATVAQKILNAFLPASAYAISAGDKVAANLSVQQLDYRGNVISGGVISSNDYSVNRSSDGSYTITFDGSIPQRIDLVIAAELSNGSVIRTGLPNANKGILITAASEYAVRDFFSSLSSQAELDGMMPCNDGGDSCGSQAAARMLNWAALMNGVQDFEVTLPDNADLEETMAFLGDNELFDDFVDQFIATIRETKIDGATSTSIAPVLENRAGLYNSVLFAAGLNQGLPNGSPTVVFSNRIATIKTNTSAEVTTYSYPIASFTATVLGIINNIIVEQVPWERHSLTQVSDDVFNPGAQAEEDDINAHVGSTLTYLSPSGFFDMARLQTQFITREDSVSPTGWLTNPFYTRLYTTKSTNDDSTSSPSMASAYLSDGFAIELAAKSTGGYSRELTLEKLNTFGWLFHSRQSSDFSTSVIDGGDYGVISLRQKLDTDPVMSVTGTIHHWQATSSNIAQTQPAPVAGDPDIYHTYQMSRSADGSASGVGVSTETPESLALERLPTIKYNNDDKAYETQYTGRIKAGAATGVSDPSGNVLSFNIDSETEGQGIIHAVRLSDTDINYTGASYVLYGNSFGISAGATVFGNHNLSTLTFDDASVATLHLNERRVTQTIGSQTLSDIENHDGDYSLTPQASPAANTGADRNLLKLDFTDPQPAGGETLTMEGFAASGGNLLVLLVRYGDRIGLVYGFKQQALTANSD</sequence>
<gene>
    <name evidence="2" type="ordered locus">HCH_05291</name>
</gene>
<dbReference type="RefSeq" id="WP_011399029.1">
    <property type="nucleotide sequence ID" value="NC_007645.1"/>
</dbReference>
<feature type="region of interest" description="Disordered" evidence="1">
    <location>
        <begin position="33"/>
        <end position="64"/>
    </location>
</feature>
<reference evidence="2 3" key="1">
    <citation type="journal article" date="2005" name="Nucleic Acids Res.">
        <title>Genomic blueprint of Hahella chejuensis, a marine microbe producing an algicidal agent.</title>
        <authorList>
            <person name="Jeong H."/>
            <person name="Yim J.H."/>
            <person name="Lee C."/>
            <person name="Choi S.-H."/>
            <person name="Park Y.K."/>
            <person name="Yoon S.H."/>
            <person name="Hur C.-G."/>
            <person name="Kang H.-Y."/>
            <person name="Kim D."/>
            <person name="Lee H.H."/>
            <person name="Park K.H."/>
            <person name="Park S.-H."/>
            <person name="Park H.-S."/>
            <person name="Lee H.K."/>
            <person name="Oh T.K."/>
            <person name="Kim J.F."/>
        </authorList>
    </citation>
    <scope>NUCLEOTIDE SEQUENCE [LARGE SCALE GENOMIC DNA]</scope>
    <source>
        <strain evidence="2 3">KCTC 2396</strain>
    </source>
</reference>
<keyword evidence="3" id="KW-1185">Reference proteome</keyword>
<dbReference type="HOGENOM" id="CLU_373772_0_0_6"/>
<evidence type="ECO:0000313" key="2">
    <source>
        <dbReference type="EMBL" id="ABC31965.1"/>
    </source>
</evidence>
<dbReference type="STRING" id="349521.HCH_05291"/>
<accession>Q2SBK9</accession>
<protein>
    <submittedName>
        <fullName evidence="2">Uncharacterized protein</fullName>
    </submittedName>
</protein>
<dbReference type="eggNOG" id="ENOG5034BBY">
    <property type="taxonomic scope" value="Bacteria"/>
</dbReference>
<proteinExistence type="predicted"/>
<organism evidence="2 3">
    <name type="scientific">Hahella chejuensis (strain KCTC 2396)</name>
    <dbReference type="NCBI Taxonomy" id="349521"/>
    <lineage>
        <taxon>Bacteria</taxon>
        <taxon>Pseudomonadati</taxon>
        <taxon>Pseudomonadota</taxon>
        <taxon>Gammaproteobacteria</taxon>
        <taxon>Oceanospirillales</taxon>
        <taxon>Hahellaceae</taxon>
        <taxon>Hahella</taxon>
    </lineage>
</organism>
<dbReference type="AlphaFoldDB" id="Q2SBK9"/>